<reference evidence="2" key="1">
    <citation type="submission" date="2020-07" db="EMBL/GenBank/DDBJ databases">
        <authorList>
            <person name="Pettersson B.M.F."/>
            <person name="Behra P.R.K."/>
            <person name="Ramesh M."/>
            <person name="Das S."/>
            <person name="Dasgupta S."/>
            <person name="Kirsebom L.A."/>
        </authorList>
    </citation>
    <scope>NUCLEOTIDE SEQUENCE</scope>
    <source>
        <strain evidence="2">DSM 44615</strain>
    </source>
</reference>
<dbReference type="Pfam" id="PF05305">
    <property type="entry name" value="DUF732"/>
    <property type="match status" value="1"/>
</dbReference>
<accession>A0A9X2Y7X1</accession>
<evidence type="ECO:0000313" key="3">
    <source>
        <dbReference type="Proteomes" id="UP001140293"/>
    </source>
</evidence>
<dbReference type="EMBL" id="JACKSJ010000051">
    <property type="protein sequence ID" value="MCV7169598.1"/>
    <property type="molecule type" value="Genomic_DNA"/>
</dbReference>
<evidence type="ECO:0000313" key="2">
    <source>
        <dbReference type="EMBL" id="MCV7169598.1"/>
    </source>
</evidence>
<proteinExistence type="predicted"/>
<gene>
    <name evidence="2" type="ORF">H7I41_06645</name>
</gene>
<comment type="caution">
    <text evidence="2">The sequence shown here is derived from an EMBL/GenBank/DDBJ whole genome shotgun (WGS) entry which is preliminary data.</text>
</comment>
<sequence>MAATLVATAVLTAAPATGDATAYLVNVTVRPGYHFADAQQALAYGYGICGRVEAGVGYPDLVAAIQRDYSTNDHFHAGYLISQAVNELCPAQIWALRRSAAGTGPWP</sequence>
<protein>
    <submittedName>
        <fullName evidence="2">DUF732 domain-containing protein</fullName>
    </submittedName>
</protein>
<organism evidence="2 3">
    <name type="scientific">[Mycobacterium] manitobense</name>
    <dbReference type="NCBI Taxonomy" id="190147"/>
    <lineage>
        <taxon>Bacteria</taxon>
        <taxon>Bacillati</taxon>
        <taxon>Actinomycetota</taxon>
        <taxon>Actinomycetes</taxon>
        <taxon>Mycobacteriales</taxon>
        <taxon>Mycobacteriaceae</taxon>
        <taxon>Mycolicibacterium</taxon>
    </lineage>
</organism>
<keyword evidence="3" id="KW-1185">Reference proteome</keyword>
<dbReference type="InterPro" id="IPR007969">
    <property type="entry name" value="DUF732"/>
</dbReference>
<feature type="domain" description="DUF732" evidence="1">
    <location>
        <begin position="21"/>
        <end position="90"/>
    </location>
</feature>
<reference evidence="2" key="2">
    <citation type="journal article" date="2022" name="BMC Genomics">
        <title>Comparative genome analysis of mycobacteria focusing on tRNA and non-coding RNA.</title>
        <authorList>
            <person name="Behra P.R.K."/>
            <person name="Pettersson B.M.F."/>
            <person name="Ramesh M."/>
            <person name="Das S."/>
            <person name="Dasgupta S."/>
            <person name="Kirsebom L.A."/>
        </authorList>
    </citation>
    <scope>NUCLEOTIDE SEQUENCE</scope>
    <source>
        <strain evidence="2">DSM 44615</strain>
    </source>
</reference>
<dbReference type="AlphaFoldDB" id="A0A9X2Y7X1"/>
<evidence type="ECO:0000259" key="1">
    <source>
        <dbReference type="Pfam" id="PF05305"/>
    </source>
</evidence>
<name>A0A9X2Y7X1_9MYCO</name>
<dbReference type="Proteomes" id="UP001140293">
    <property type="component" value="Unassembled WGS sequence"/>
</dbReference>